<dbReference type="AlphaFoldDB" id="A0A809REB3"/>
<protein>
    <submittedName>
        <fullName evidence="1">Uncharacterized protein</fullName>
    </submittedName>
</protein>
<gene>
    <name evidence="1" type="ORF">SFSGTM_08270</name>
</gene>
<proteinExistence type="predicted"/>
<keyword evidence="2" id="KW-1185">Reference proteome</keyword>
<reference evidence="2" key="1">
    <citation type="submission" date="2019-11" db="EMBL/GenBank/DDBJ databases">
        <title>Isolation and characterization of a novel species in the genus Sulfuriferula.</title>
        <authorList>
            <person name="Mochizuki J."/>
            <person name="Kojima H."/>
            <person name="Fukui M."/>
        </authorList>
    </citation>
    <scope>NUCLEOTIDE SEQUENCE [LARGE SCALE GENOMIC DNA]</scope>
    <source>
        <strain evidence="2">SGTM</strain>
    </source>
</reference>
<dbReference type="EMBL" id="AP021881">
    <property type="protein sequence ID" value="BBP00119.1"/>
    <property type="molecule type" value="Genomic_DNA"/>
</dbReference>
<dbReference type="KEGG" id="sniv:SFSGTM_08270"/>
<evidence type="ECO:0000313" key="1">
    <source>
        <dbReference type="EMBL" id="BBP00119.1"/>
    </source>
</evidence>
<evidence type="ECO:0000313" key="2">
    <source>
        <dbReference type="Proteomes" id="UP000463939"/>
    </source>
</evidence>
<name>A0A809REB3_9PROT</name>
<organism evidence="1 2">
    <name type="scientific">Sulfuriferula nivalis</name>
    <dbReference type="NCBI Taxonomy" id="2675298"/>
    <lineage>
        <taxon>Bacteria</taxon>
        <taxon>Pseudomonadati</taxon>
        <taxon>Pseudomonadota</taxon>
        <taxon>Betaproteobacteria</taxon>
        <taxon>Nitrosomonadales</taxon>
        <taxon>Sulfuricellaceae</taxon>
        <taxon>Sulfuriferula</taxon>
    </lineage>
</organism>
<dbReference type="Proteomes" id="UP000463939">
    <property type="component" value="Chromosome"/>
</dbReference>
<sequence length="140" mass="15710">MSAFQAKLDGMLYSLLSWDQLTAFWPRIDTGAGWYLYAVGQELPTAAASAEQVAEFTKRIDALLHKEHEERYCGIVYADDTQAPTFVVIYDPNNLGVSCGSSKDRVLPGWVMSQIPPEAMEPKVVPNNRKHWWNSFLGGE</sequence>
<accession>A0A809REB3</accession>
<dbReference type="RefSeq" id="WP_232526040.1">
    <property type="nucleotide sequence ID" value="NZ_AP021881.1"/>
</dbReference>